<dbReference type="EMBL" id="QBMC01000088">
    <property type="protein sequence ID" value="PZO15732.1"/>
    <property type="molecule type" value="Genomic_DNA"/>
</dbReference>
<protein>
    <submittedName>
        <fullName evidence="2">Cyclic nucleotide-binding protein</fullName>
    </submittedName>
</protein>
<evidence type="ECO:0000313" key="2">
    <source>
        <dbReference type="EMBL" id="PZO15732.1"/>
    </source>
</evidence>
<evidence type="ECO:0000313" key="3">
    <source>
        <dbReference type="Proteomes" id="UP000249354"/>
    </source>
</evidence>
<name>A0A2W4U4N6_9CYAN</name>
<accession>A0A2W4U4N6</accession>
<organism evidence="2 3">
    <name type="scientific">Leptolyngbya foveolarum</name>
    <dbReference type="NCBI Taxonomy" id="47253"/>
    <lineage>
        <taxon>Bacteria</taxon>
        <taxon>Bacillati</taxon>
        <taxon>Cyanobacteriota</taxon>
        <taxon>Cyanophyceae</taxon>
        <taxon>Leptolyngbyales</taxon>
        <taxon>Leptolyngbyaceae</taxon>
        <taxon>Leptolyngbya group</taxon>
        <taxon>Leptolyngbya</taxon>
    </lineage>
</organism>
<keyword evidence="1" id="KW-0175">Coiled coil</keyword>
<proteinExistence type="predicted"/>
<reference evidence="3" key="1">
    <citation type="submission" date="2018-04" db="EMBL/GenBank/DDBJ databases">
        <authorList>
            <person name="Cornet L."/>
        </authorList>
    </citation>
    <scope>NUCLEOTIDE SEQUENCE [LARGE SCALE GENOMIC DNA]</scope>
</reference>
<gene>
    <name evidence="2" type="ORF">DCF25_13155</name>
</gene>
<reference evidence="2 3" key="2">
    <citation type="submission" date="2018-06" db="EMBL/GenBank/DDBJ databases">
        <title>Metagenomic assembly of (sub)arctic Cyanobacteria and their associated microbiome from non-axenic cultures.</title>
        <authorList>
            <person name="Baurain D."/>
        </authorList>
    </citation>
    <scope>NUCLEOTIDE SEQUENCE [LARGE SCALE GENOMIC DNA]</scope>
    <source>
        <strain evidence="2">ULC129bin1</strain>
    </source>
</reference>
<comment type="caution">
    <text evidence="2">The sequence shown here is derived from an EMBL/GenBank/DDBJ whole genome shotgun (WGS) entry which is preliminary data.</text>
</comment>
<feature type="coiled-coil region" evidence="1">
    <location>
        <begin position="34"/>
        <end position="61"/>
    </location>
</feature>
<evidence type="ECO:0000256" key="1">
    <source>
        <dbReference type="SAM" id="Coils"/>
    </source>
</evidence>
<sequence length="353" mass="40187">MEALIVAALETYDYQQVTRLLKQWQLSEPTNPLLRLYAAQLQEKTNRLESAEKNYLKLLKQTPNSKVMSQARTGLQRVQERQVGQKTSDLEKARTIEGGHEPAILAIATPTEAHQVQTIEGVAKVFNLDAYTARLKVPNAGFRLHRTGSWGEISYYRKALQQVKVPTLSAKISEIKSLQIFQICYFETLFPQPAVICKSADGQLGKIAFSWAEISQRVSGQLPIFEQVVDLGPWGKTKHKEQIQDYAQVVDFHLPRRQIVLRLCDRLYKYQQGIEITPQPEINSRILWNQLTAKISAATNSPQHSEFTRFGKGALEFIKILPPVEPNLDIDRRAPSDWDIAFHLYSGLCYLNV</sequence>
<dbReference type="AlphaFoldDB" id="A0A2W4U4N6"/>
<dbReference type="Proteomes" id="UP000249354">
    <property type="component" value="Unassembled WGS sequence"/>
</dbReference>